<gene>
    <name evidence="2" type="ORF">M6B38_204890</name>
</gene>
<sequence>MERRSSRRFSSWVCPLSSLYSAAPTGTPCFTCFRVQSSGRLQNRQGEEEDQLGVRNDGRVWRIHDRSPIPTPCPPKVGGSLRG</sequence>
<name>A0AAX6E7R5_IRIPA</name>
<comment type="caution">
    <text evidence="2">The sequence shown here is derived from an EMBL/GenBank/DDBJ whole genome shotgun (WGS) entry which is preliminary data.</text>
</comment>
<dbReference type="EMBL" id="JANAVB010039212">
    <property type="protein sequence ID" value="KAJ6800116.1"/>
    <property type="molecule type" value="Genomic_DNA"/>
</dbReference>
<evidence type="ECO:0000256" key="1">
    <source>
        <dbReference type="SAM" id="MobiDB-lite"/>
    </source>
</evidence>
<reference evidence="2" key="2">
    <citation type="submission" date="2023-04" db="EMBL/GenBank/DDBJ databases">
        <authorList>
            <person name="Bruccoleri R.E."/>
            <person name="Oakeley E.J."/>
            <person name="Faust A.-M."/>
            <person name="Dessus-Babus S."/>
            <person name="Altorfer M."/>
            <person name="Burckhardt D."/>
            <person name="Oertli M."/>
            <person name="Naumann U."/>
            <person name="Petersen F."/>
            <person name="Wong J."/>
        </authorList>
    </citation>
    <scope>NUCLEOTIDE SEQUENCE</scope>
    <source>
        <strain evidence="2">GSM-AAB239-AS_SAM_17_03QT</strain>
        <tissue evidence="2">Leaf</tissue>
    </source>
</reference>
<accession>A0AAX6E7R5</accession>
<evidence type="ECO:0000313" key="3">
    <source>
        <dbReference type="Proteomes" id="UP001140949"/>
    </source>
</evidence>
<proteinExistence type="predicted"/>
<reference evidence="2" key="1">
    <citation type="journal article" date="2023" name="GigaByte">
        <title>Genome assembly of the bearded iris, Iris pallida Lam.</title>
        <authorList>
            <person name="Bruccoleri R.E."/>
            <person name="Oakeley E.J."/>
            <person name="Faust A.M.E."/>
            <person name="Altorfer M."/>
            <person name="Dessus-Babus S."/>
            <person name="Burckhardt D."/>
            <person name="Oertli M."/>
            <person name="Naumann U."/>
            <person name="Petersen F."/>
            <person name="Wong J."/>
        </authorList>
    </citation>
    <scope>NUCLEOTIDE SEQUENCE</scope>
    <source>
        <strain evidence="2">GSM-AAB239-AS_SAM_17_03QT</strain>
    </source>
</reference>
<protein>
    <recommendedName>
        <fullName evidence="4">Secreted protein</fullName>
    </recommendedName>
</protein>
<dbReference type="AlphaFoldDB" id="A0AAX6E7R5"/>
<organism evidence="2 3">
    <name type="scientific">Iris pallida</name>
    <name type="common">Sweet iris</name>
    <dbReference type="NCBI Taxonomy" id="29817"/>
    <lineage>
        <taxon>Eukaryota</taxon>
        <taxon>Viridiplantae</taxon>
        <taxon>Streptophyta</taxon>
        <taxon>Embryophyta</taxon>
        <taxon>Tracheophyta</taxon>
        <taxon>Spermatophyta</taxon>
        <taxon>Magnoliopsida</taxon>
        <taxon>Liliopsida</taxon>
        <taxon>Asparagales</taxon>
        <taxon>Iridaceae</taxon>
        <taxon>Iridoideae</taxon>
        <taxon>Irideae</taxon>
        <taxon>Iris</taxon>
    </lineage>
</organism>
<keyword evidence="3" id="KW-1185">Reference proteome</keyword>
<evidence type="ECO:0008006" key="4">
    <source>
        <dbReference type="Google" id="ProtNLM"/>
    </source>
</evidence>
<evidence type="ECO:0000313" key="2">
    <source>
        <dbReference type="EMBL" id="KAJ6800116.1"/>
    </source>
</evidence>
<dbReference type="Proteomes" id="UP001140949">
    <property type="component" value="Unassembled WGS sequence"/>
</dbReference>
<feature type="region of interest" description="Disordered" evidence="1">
    <location>
        <begin position="64"/>
        <end position="83"/>
    </location>
</feature>